<name>A0A1I8H3Q7_9PLAT</name>
<dbReference type="InterPro" id="IPR014891">
    <property type="entry name" value="DWNN_domain"/>
</dbReference>
<dbReference type="Gene3D" id="3.10.20.90">
    <property type="entry name" value="Phosphatidylinositol 3-kinase Catalytic Subunit, Chain A, domain 1"/>
    <property type="match status" value="1"/>
</dbReference>
<evidence type="ECO:0000313" key="3">
    <source>
        <dbReference type="WBParaSite" id="maker-uti_cns_0004356-snap-gene-0.9-mRNA-1"/>
    </source>
</evidence>
<keyword evidence="2" id="KW-1185">Reference proteome</keyword>
<dbReference type="Pfam" id="PF08783">
    <property type="entry name" value="DWNN"/>
    <property type="match status" value="1"/>
</dbReference>
<feature type="domain" description="DWNN" evidence="1">
    <location>
        <begin position="5"/>
        <end position="77"/>
    </location>
</feature>
<dbReference type="GO" id="GO:0008270">
    <property type="term" value="F:zinc ion binding"/>
    <property type="evidence" value="ECO:0007669"/>
    <property type="project" value="InterPro"/>
</dbReference>
<dbReference type="Proteomes" id="UP000095280">
    <property type="component" value="Unplaced"/>
</dbReference>
<accession>A0A1I8H3Q7</accession>
<dbReference type="SMART" id="SM01180">
    <property type="entry name" value="DWNN"/>
    <property type="match status" value="1"/>
</dbReference>
<reference evidence="3" key="1">
    <citation type="submission" date="2016-11" db="UniProtKB">
        <authorList>
            <consortium name="WormBaseParasite"/>
        </authorList>
    </citation>
    <scope>IDENTIFICATION</scope>
</reference>
<protein>
    <submittedName>
        <fullName evidence="3">DWNN domain-containing protein</fullName>
    </submittedName>
</protein>
<dbReference type="WBParaSite" id="maker-uti_cns_0004356-snap-gene-0.9-mRNA-1">
    <property type="protein sequence ID" value="maker-uti_cns_0004356-snap-gene-0.9-mRNA-1"/>
    <property type="gene ID" value="maker-uti_cns_0004356-snap-gene-0.9"/>
</dbReference>
<evidence type="ECO:0000259" key="1">
    <source>
        <dbReference type="PROSITE" id="PS51282"/>
    </source>
</evidence>
<dbReference type="AlphaFoldDB" id="A0A1I8H3Q7"/>
<organism evidence="2 3">
    <name type="scientific">Macrostomum lignano</name>
    <dbReference type="NCBI Taxonomy" id="282301"/>
    <lineage>
        <taxon>Eukaryota</taxon>
        <taxon>Metazoa</taxon>
        <taxon>Spiralia</taxon>
        <taxon>Lophotrochozoa</taxon>
        <taxon>Platyhelminthes</taxon>
        <taxon>Rhabditophora</taxon>
        <taxon>Macrostomorpha</taxon>
        <taxon>Macrostomida</taxon>
        <taxon>Macrostomidae</taxon>
        <taxon>Macrostomum</taxon>
    </lineage>
</organism>
<proteinExistence type="predicted"/>
<evidence type="ECO:0000313" key="2">
    <source>
        <dbReference type="Proteomes" id="UP000095280"/>
    </source>
</evidence>
<sequence>MASTIFFKLKSDLEMEEIHFDGSGLTVRDLRKVIRERRGFKVQDCDLELYDSSTGKPFASENQVVHNYSSVIVKRVAKSRPPGKE</sequence>
<dbReference type="PROSITE" id="PS51282">
    <property type="entry name" value="DWNN"/>
    <property type="match status" value="1"/>
</dbReference>